<dbReference type="InterPro" id="IPR050266">
    <property type="entry name" value="AB_hydrolase_sf"/>
</dbReference>
<dbReference type="GO" id="GO:0006508">
    <property type="term" value="P:proteolysis"/>
    <property type="evidence" value="ECO:0007669"/>
    <property type="project" value="InterPro"/>
</dbReference>
<dbReference type="GO" id="GO:0008233">
    <property type="term" value="F:peptidase activity"/>
    <property type="evidence" value="ECO:0007669"/>
    <property type="project" value="InterPro"/>
</dbReference>
<dbReference type="RefSeq" id="WP_103716328.1">
    <property type="nucleotide sequence ID" value="NZ_PQFZ01000001.1"/>
</dbReference>
<keyword evidence="5" id="KW-1185">Reference proteome</keyword>
<evidence type="ECO:0000256" key="2">
    <source>
        <dbReference type="ARBA" id="ARBA00022801"/>
    </source>
</evidence>
<evidence type="ECO:0000313" key="4">
    <source>
        <dbReference type="EMBL" id="POR56747.1"/>
    </source>
</evidence>
<gene>
    <name evidence="4" type="ORF">CYD53_101268</name>
</gene>
<accession>A0A2S4MR39</accession>
<evidence type="ECO:0000259" key="3">
    <source>
        <dbReference type="Pfam" id="PF00561"/>
    </source>
</evidence>
<dbReference type="OrthoDB" id="7958481at2"/>
<dbReference type="PRINTS" id="PR00793">
    <property type="entry name" value="PROAMNOPTASE"/>
</dbReference>
<dbReference type="InterPro" id="IPR029058">
    <property type="entry name" value="AB_hydrolase_fold"/>
</dbReference>
<dbReference type="SUPFAM" id="SSF53474">
    <property type="entry name" value="alpha/beta-Hydrolases"/>
    <property type="match status" value="1"/>
</dbReference>
<protein>
    <submittedName>
        <fullName evidence="4">Proline iminopeptidase</fullName>
    </submittedName>
</protein>
<keyword evidence="2" id="KW-0378">Hydrolase</keyword>
<dbReference type="Proteomes" id="UP000236919">
    <property type="component" value="Unassembled WGS sequence"/>
</dbReference>
<dbReference type="GO" id="GO:0016020">
    <property type="term" value="C:membrane"/>
    <property type="evidence" value="ECO:0007669"/>
    <property type="project" value="TreeGrafter"/>
</dbReference>
<dbReference type="PRINTS" id="PR00111">
    <property type="entry name" value="ABHYDROLASE"/>
</dbReference>
<sequence>MFVKVNGVRLYVDVEGLALVPDGPRMRQKPTLILLHGGPGADHSLYKPAFSTLSDIAQIVYYDHRGCGRSEDGPRENWTLAQWGDDVKGLCDALGIEKPIVLGTSFGGFVAQSYATRHPDHPGKLILISTAAKVDFPAIYEAFERLGGPEAGRIAEAYWSNPSPETRAPYLERCAPLYRTKRRGPPDWVQRAILRNETGQWFNGPANEHGRMDFREALGCIGCPVLVMAGESDPITPIAFNEEIMQHCPAGLARFERFADCGHGIVEDEPERYDRAIRDFILAGA</sequence>
<name>A0A2S4MR39_9HYPH</name>
<dbReference type="PANTHER" id="PTHR43798:SF31">
    <property type="entry name" value="AB HYDROLASE SUPERFAMILY PROTEIN YCLE"/>
    <property type="match status" value="1"/>
</dbReference>
<dbReference type="PANTHER" id="PTHR43798">
    <property type="entry name" value="MONOACYLGLYCEROL LIPASE"/>
    <property type="match status" value="1"/>
</dbReference>
<evidence type="ECO:0000313" key="5">
    <source>
        <dbReference type="Proteomes" id="UP000236919"/>
    </source>
</evidence>
<dbReference type="Pfam" id="PF00561">
    <property type="entry name" value="Abhydrolase_1"/>
    <property type="match status" value="1"/>
</dbReference>
<dbReference type="EMBL" id="PQFZ01000001">
    <property type="protein sequence ID" value="POR56747.1"/>
    <property type="molecule type" value="Genomic_DNA"/>
</dbReference>
<proteinExistence type="inferred from homology"/>
<comment type="similarity">
    <text evidence="1">Belongs to the peptidase S33 family.</text>
</comment>
<dbReference type="InterPro" id="IPR000073">
    <property type="entry name" value="AB_hydrolase_1"/>
</dbReference>
<organism evidence="4 5">
    <name type="scientific">Bosea psychrotolerans</name>
    <dbReference type="NCBI Taxonomy" id="1871628"/>
    <lineage>
        <taxon>Bacteria</taxon>
        <taxon>Pseudomonadati</taxon>
        <taxon>Pseudomonadota</taxon>
        <taxon>Alphaproteobacteria</taxon>
        <taxon>Hyphomicrobiales</taxon>
        <taxon>Boseaceae</taxon>
        <taxon>Bosea</taxon>
    </lineage>
</organism>
<evidence type="ECO:0000256" key="1">
    <source>
        <dbReference type="ARBA" id="ARBA00010088"/>
    </source>
</evidence>
<comment type="caution">
    <text evidence="4">The sequence shown here is derived from an EMBL/GenBank/DDBJ whole genome shotgun (WGS) entry which is preliminary data.</text>
</comment>
<feature type="domain" description="AB hydrolase-1" evidence="3">
    <location>
        <begin position="30"/>
        <end position="270"/>
    </location>
</feature>
<dbReference type="Gene3D" id="3.40.50.1820">
    <property type="entry name" value="alpha/beta hydrolase"/>
    <property type="match status" value="1"/>
</dbReference>
<dbReference type="InterPro" id="IPR002410">
    <property type="entry name" value="Peptidase_S33"/>
</dbReference>
<reference evidence="4 5" key="1">
    <citation type="submission" date="2018-01" db="EMBL/GenBank/DDBJ databases">
        <title>Genomic Encyclopedia of Type Strains, Phase III (KMG-III): the genomes of soil and plant-associated and newly described type strains.</title>
        <authorList>
            <person name="Whitman W."/>
        </authorList>
    </citation>
    <scope>NUCLEOTIDE SEQUENCE [LARGE SCALE GENOMIC DNA]</scope>
    <source>
        <strain evidence="4 5">1131</strain>
    </source>
</reference>
<dbReference type="AlphaFoldDB" id="A0A2S4MR39"/>